<name>A0ABU8S8M5_9SPHN</name>
<evidence type="ECO:0000313" key="2">
    <source>
        <dbReference type="EMBL" id="MEJ6010160.1"/>
    </source>
</evidence>
<gene>
    <name evidence="2" type="ORF">WG900_09540</name>
</gene>
<accession>A0ABU8S8M5</accession>
<keyword evidence="3" id="KW-1185">Reference proteome</keyword>
<proteinExistence type="predicted"/>
<dbReference type="EMBL" id="JBBHJY010000004">
    <property type="protein sequence ID" value="MEJ6010160.1"/>
    <property type="molecule type" value="Genomic_DNA"/>
</dbReference>
<feature type="signal peptide" evidence="1">
    <location>
        <begin position="1"/>
        <end position="24"/>
    </location>
</feature>
<evidence type="ECO:0000256" key="1">
    <source>
        <dbReference type="SAM" id="SignalP"/>
    </source>
</evidence>
<evidence type="ECO:0000313" key="3">
    <source>
        <dbReference type="Proteomes" id="UP001379235"/>
    </source>
</evidence>
<comment type="caution">
    <text evidence="2">The sequence shown here is derived from an EMBL/GenBank/DDBJ whole genome shotgun (WGS) entry which is preliminary data.</text>
</comment>
<dbReference type="Proteomes" id="UP001379235">
    <property type="component" value="Unassembled WGS sequence"/>
</dbReference>
<sequence length="134" mass="13748">MRKFPLTIATVAMVITPIAAQAQAGSAVASAQTREVSATAMPSLAGAATDQQTAPGEVLVDSLVVVAPNGVIDASPEDLDAVQGGGFWVIILAAGGASIRYCSKNKVTCARGAYKVYSTYKAAVEFARSKGWIN</sequence>
<keyword evidence="1" id="KW-0732">Signal</keyword>
<organism evidence="2 3">
    <name type="scientific">Novosphingobium aquae</name>
    <dbReference type="NCBI Taxonomy" id="3133435"/>
    <lineage>
        <taxon>Bacteria</taxon>
        <taxon>Pseudomonadati</taxon>
        <taxon>Pseudomonadota</taxon>
        <taxon>Alphaproteobacteria</taxon>
        <taxon>Sphingomonadales</taxon>
        <taxon>Sphingomonadaceae</taxon>
        <taxon>Novosphingobium</taxon>
    </lineage>
</organism>
<dbReference type="RefSeq" id="WP_339966649.1">
    <property type="nucleotide sequence ID" value="NZ_JBBHJY010000004.1"/>
</dbReference>
<reference evidence="2 3" key="1">
    <citation type="submission" date="2024-03" db="EMBL/GenBank/DDBJ databases">
        <authorList>
            <person name="Jo J.-H."/>
        </authorList>
    </citation>
    <scope>NUCLEOTIDE SEQUENCE [LARGE SCALE GENOMIC DNA]</scope>
    <source>
        <strain evidence="2 3">AS3R-12</strain>
    </source>
</reference>
<protein>
    <submittedName>
        <fullName evidence="2">Uncharacterized protein</fullName>
    </submittedName>
</protein>
<feature type="chain" id="PRO_5047338880" evidence="1">
    <location>
        <begin position="25"/>
        <end position="134"/>
    </location>
</feature>